<gene>
    <name evidence="5" type="ORF">DWX94_05240</name>
</gene>
<sequence length="152" mass="17169">MDNIDYKILGCLKKNARLTASSISEEINLSVSAVIERIRKMESSGVIKGYTIEVDQKKLGNEMVAIMEVRLKHPKYYDEFAQLIQTNDSIVACFYMTGDFDFILKIVTDSAAGLDEVYRFVKGYEGVSATETHFVLKTLKDEVSVIPEVKKQ</sequence>
<dbReference type="PROSITE" id="PS50956">
    <property type="entry name" value="HTH_ASNC_2"/>
    <property type="match status" value="1"/>
</dbReference>
<dbReference type="Gene3D" id="1.10.10.10">
    <property type="entry name" value="Winged helix-like DNA-binding domain superfamily/Winged helix DNA-binding domain"/>
    <property type="match status" value="1"/>
</dbReference>
<evidence type="ECO:0000256" key="1">
    <source>
        <dbReference type="ARBA" id="ARBA00023015"/>
    </source>
</evidence>
<dbReference type="GeneID" id="92832737"/>
<dbReference type="InterPro" id="IPR019887">
    <property type="entry name" value="Tscrpt_reg_AsnC/Lrp_C"/>
</dbReference>
<proteinExistence type="predicted"/>
<protein>
    <submittedName>
        <fullName evidence="5">Lrp/AsnC family transcriptional regulator</fullName>
    </submittedName>
</protein>
<dbReference type="InterPro" id="IPR036390">
    <property type="entry name" value="WH_DNA-bd_sf"/>
</dbReference>
<dbReference type="PANTHER" id="PTHR30154:SF34">
    <property type="entry name" value="TRANSCRIPTIONAL REGULATOR AZLB"/>
    <property type="match status" value="1"/>
</dbReference>
<dbReference type="OrthoDB" id="66249at2"/>
<dbReference type="Pfam" id="PF13412">
    <property type="entry name" value="HTH_24"/>
    <property type="match status" value="1"/>
</dbReference>
<dbReference type="CDD" id="cd00090">
    <property type="entry name" value="HTH_ARSR"/>
    <property type="match status" value="1"/>
</dbReference>
<dbReference type="InterPro" id="IPR019888">
    <property type="entry name" value="Tscrpt_reg_AsnC-like"/>
</dbReference>
<dbReference type="PRINTS" id="PR00033">
    <property type="entry name" value="HTHASNC"/>
</dbReference>
<dbReference type="PANTHER" id="PTHR30154">
    <property type="entry name" value="LEUCINE-RESPONSIVE REGULATORY PROTEIN"/>
    <property type="match status" value="1"/>
</dbReference>
<dbReference type="GO" id="GO:0043200">
    <property type="term" value="P:response to amino acid"/>
    <property type="evidence" value="ECO:0007669"/>
    <property type="project" value="TreeGrafter"/>
</dbReference>
<evidence type="ECO:0000313" key="5">
    <source>
        <dbReference type="EMBL" id="RGS43279.1"/>
    </source>
</evidence>
<dbReference type="RefSeq" id="WP_004849309.1">
    <property type="nucleotide sequence ID" value="NZ_CABIWG010000006.1"/>
</dbReference>
<feature type="domain" description="HTH asnC-type" evidence="4">
    <location>
        <begin position="1"/>
        <end position="62"/>
    </location>
</feature>
<dbReference type="GO" id="GO:0043565">
    <property type="term" value="F:sequence-specific DNA binding"/>
    <property type="evidence" value="ECO:0007669"/>
    <property type="project" value="InterPro"/>
</dbReference>
<keyword evidence="2" id="KW-0238">DNA-binding</keyword>
<dbReference type="InterPro" id="IPR036388">
    <property type="entry name" value="WH-like_DNA-bd_sf"/>
</dbReference>
<dbReference type="SUPFAM" id="SSF54909">
    <property type="entry name" value="Dimeric alpha+beta barrel"/>
    <property type="match status" value="1"/>
</dbReference>
<dbReference type="InterPro" id="IPR011991">
    <property type="entry name" value="ArsR-like_HTH"/>
</dbReference>
<dbReference type="SUPFAM" id="SSF46785">
    <property type="entry name" value="Winged helix' DNA-binding domain"/>
    <property type="match status" value="1"/>
</dbReference>
<comment type="caution">
    <text evidence="5">The sequence shown here is derived from an EMBL/GenBank/DDBJ whole genome shotgun (WGS) entry which is preliminary data.</text>
</comment>
<dbReference type="SMART" id="SM00344">
    <property type="entry name" value="HTH_ASNC"/>
    <property type="match status" value="1"/>
</dbReference>
<dbReference type="InterPro" id="IPR000485">
    <property type="entry name" value="AsnC-type_HTH_dom"/>
</dbReference>
<dbReference type="EMBL" id="QRVK01000008">
    <property type="protein sequence ID" value="RGS43279.1"/>
    <property type="molecule type" value="Genomic_DNA"/>
</dbReference>
<accession>A0A3R5WP40</accession>
<organism evidence="5 6">
    <name type="scientific">Coprococcus eutactus</name>
    <dbReference type="NCBI Taxonomy" id="33043"/>
    <lineage>
        <taxon>Bacteria</taxon>
        <taxon>Bacillati</taxon>
        <taxon>Bacillota</taxon>
        <taxon>Clostridia</taxon>
        <taxon>Lachnospirales</taxon>
        <taxon>Lachnospiraceae</taxon>
        <taxon>Coprococcus</taxon>
    </lineage>
</organism>
<dbReference type="Proteomes" id="UP000283295">
    <property type="component" value="Unassembled WGS sequence"/>
</dbReference>
<dbReference type="InterPro" id="IPR011008">
    <property type="entry name" value="Dimeric_a/b-barrel"/>
</dbReference>
<keyword evidence="1" id="KW-0805">Transcription regulation</keyword>
<dbReference type="AlphaFoldDB" id="A0A3R5WP40"/>
<dbReference type="Gene3D" id="3.30.70.920">
    <property type="match status" value="1"/>
</dbReference>
<dbReference type="Pfam" id="PF01037">
    <property type="entry name" value="AsnC_trans_reg"/>
    <property type="match status" value="1"/>
</dbReference>
<evidence type="ECO:0000313" key="6">
    <source>
        <dbReference type="Proteomes" id="UP000283295"/>
    </source>
</evidence>
<evidence type="ECO:0000259" key="4">
    <source>
        <dbReference type="PROSITE" id="PS50956"/>
    </source>
</evidence>
<evidence type="ECO:0000256" key="3">
    <source>
        <dbReference type="ARBA" id="ARBA00023163"/>
    </source>
</evidence>
<reference evidence="5 6" key="1">
    <citation type="submission" date="2018-08" db="EMBL/GenBank/DDBJ databases">
        <title>A genome reference for cultivated species of the human gut microbiota.</title>
        <authorList>
            <person name="Zou Y."/>
            <person name="Xue W."/>
            <person name="Luo G."/>
        </authorList>
    </citation>
    <scope>NUCLEOTIDE SEQUENCE [LARGE SCALE GENOMIC DNA]</scope>
    <source>
        <strain evidence="5 6">AF22-21</strain>
    </source>
</reference>
<name>A0A3R5WP40_9FIRM</name>
<dbReference type="GO" id="GO:0005829">
    <property type="term" value="C:cytosol"/>
    <property type="evidence" value="ECO:0007669"/>
    <property type="project" value="TreeGrafter"/>
</dbReference>
<keyword evidence="3" id="KW-0804">Transcription</keyword>
<evidence type="ECO:0000256" key="2">
    <source>
        <dbReference type="ARBA" id="ARBA00023125"/>
    </source>
</evidence>